<accession>A0A179D310</accession>
<dbReference type="Pfam" id="PF04014">
    <property type="entry name" value="MazE_antitoxin"/>
    <property type="match status" value="1"/>
</dbReference>
<dbReference type="Proteomes" id="UP000078390">
    <property type="component" value="Unassembled WGS sequence"/>
</dbReference>
<gene>
    <name evidence="3" type="ORF">TDIS_2070</name>
</gene>
<dbReference type="RefSeq" id="WP_068671799.1">
    <property type="nucleotide sequence ID" value="NZ_LWLG01000023.1"/>
</dbReference>
<dbReference type="GO" id="GO:0003677">
    <property type="term" value="F:DNA binding"/>
    <property type="evidence" value="ECO:0007669"/>
    <property type="project" value="UniProtKB-UniRule"/>
</dbReference>
<dbReference type="NCBIfam" id="TIGR01439">
    <property type="entry name" value="lp_hng_hel_AbrB"/>
    <property type="match status" value="1"/>
</dbReference>
<evidence type="ECO:0000256" key="1">
    <source>
        <dbReference type="PROSITE-ProRule" id="PRU01076"/>
    </source>
</evidence>
<proteinExistence type="predicted"/>
<dbReference type="OrthoDB" id="9811597at2"/>
<comment type="caution">
    <text evidence="3">The sequence shown here is derived from an EMBL/GenBank/DDBJ whole genome shotgun (WGS) entry which is preliminary data.</text>
</comment>
<dbReference type="SUPFAM" id="SSF89447">
    <property type="entry name" value="AbrB/MazE/MraZ-like"/>
    <property type="match status" value="1"/>
</dbReference>
<organism evidence="3 4">
    <name type="scientific">Thermosulfurimonas dismutans</name>
    <dbReference type="NCBI Taxonomy" id="999894"/>
    <lineage>
        <taxon>Bacteria</taxon>
        <taxon>Pseudomonadati</taxon>
        <taxon>Thermodesulfobacteriota</taxon>
        <taxon>Thermodesulfobacteria</taxon>
        <taxon>Thermodesulfobacteriales</taxon>
        <taxon>Thermodesulfobacteriaceae</taxon>
        <taxon>Thermosulfurimonas</taxon>
    </lineage>
</organism>
<keyword evidence="4" id="KW-1185">Reference proteome</keyword>
<name>A0A179D310_9BACT</name>
<dbReference type="PROSITE" id="PS51740">
    <property type="entry name" value="SPOVT_ABRB"/>
    <property type="match status" value="1"/>
</dbReference>
<evidence type="ECO:0000259" key="2">
    <source>
        <dbReference type="PROSITE" id="PS51740"/>
    </source>
</evidence>
<evidence type="ECO:0000313" key="3">
    <source>
        <dbReference type="EMBL" id="OAQ19852.1"/>
    </source>
</evidence>
<reference evidence="3 4" key="1">
    <citation type="submission" date="2016-04" db="EMBL/GenBank/DDBJ databases">
        <title>Genome analysis of Thermosulfurimonas dismutans, the first thermophilic sulfur-disproportionating bacterium of the phylum Thermodesulfobacteria.</title>
        <authorList>
            <person name="Mardanov A.V."/>
            <person name="Beletsky A.V."/>
            <person name="Kadnikov V.V."/>
            <person name="Slobodkin A.I."/>
            <person name="Ravin N.V."/>
        </authorList>
    </citation>
    <scope>NUCLEOTIDE SEQUENCE [LARGE SCALE GENOMIC DNA]</scope>
    <source>
        <strain evidence="3 4">S95</strain>
    </source>
</reference>
<dbReference type="InterPro" id="IPR007159">
    <property type="entry name" value="SpoVT-AbrB_dom"/>
</dbReference>
<dbReference type="Gene3D" id="2.10.260.10">
    <property type="match status" value="1"/>
</dbReference>
<dbReference type="AlphaFoldDB" id="A0A179D310"/>
<dbReference type="SMART" id="SM00966">
    <property type="entry name" value="SpoVT_AbrB"/>
    <property type="match status" value="1"/>
</dbReference>
<sequence>MRAKVAERGQVTIPKPLRDRLGIRPGTILEFKEEAGRLVAVKVETLDPIDQIYGQLGRGRHTDEILRQLREK</sequence>
<dbReference type="EMBL" id="LWLG01000023">
    <property type="protein sequence ID" value="OAQ19852.1"/>
    <property type="molecule type" value="Genomic_DNA"/>
</dbReference>
<evidence type="ECO:0000313" key="4">
    <source>
        <dbReference type="Proteomes" id="UP000078390"/>
    </source>
</evidence>
<feature type="domain" description="SpoVT-AbrB" evidence="2">
    <location>
        <begin position="1"/>
        <end position="45"/>
    </location>
</feature>
<dbReference type="InterPro" id="IPR037914">
    <property type="entry name" value="SpoVT-AbrB_sf"/>
</dbReference>
<protein>
    <recommendedName>
        <fullName evidence="2">SpoVT-AbrB domain-containing protein</fullName>
    </recommendedName>
</protein>
<keyword evidence="1" id="KW-0238">DNA-binding</keyword>
<dbReference type="STRING" id="999894.TDIS_2070"/>